<proteinExistence type="predicted"/>
<gene>
    <name evidence="2" type="ORF">VI08_12035</name>
</gene>
<organism evidence="2 3">
    <name type="scientific">Luteibacter yeojuensis</name>
    <dbReference type="NCBI Taxonomy" id="345309"/>
    <lineage>
        <taxon>Bacteria</taxon>
        <taxon>Pseudomonadati</taxon>
        <taxon>Pseudomonadota</taxon>
        <taxon>Gammaproteobacteria</taxon>
        <taxon>Lysobacterales</taxon>
        <taxon>Rhodanobacteraceae</taxon>
        <taxon>Luteibacter</taxon>
    </lineage>
</organism>
<dbReference type="AlphaFoldDB" id="A0A0F3KMS0"/>
<keyword evidence="3" id="KW-1185">Reference proteome</keyword>
<protein>
    <submittedName>
        <fullName evidence="2">Uncharacterized protein</fullName>
    </submittedName>
</protein>
<feature type="region of interest" description="Disordered" evidence="1">
    <location>
        <begin position="138"/>
        <end position="158"/>
    </location>
</feature>
<dbReference type="RefSeq" id="WP_045829836.1">
    <property type="nucleotide sequence ID" value="NZ_JZRB01000025.1"/>
</dbReference>
<evidence type="ECO:0000313" key="2">
    <source>
        <dbReference type="EMBL" id="KJV32471.1"/>
    </source>
</evidence>
<accession>A0A0F3KMS0</accession>
<evidence type="ECO:0000313" key="3">
    <source>
        <dbReference type="Proteomes" id="UP000033651"/>
    </source>
</evidence>
<dbReference type="Proteomes" id="UP000033651">
    <property type="component" value="Unassembled WGS sequence"/>
</dbReference>
<reference evidence="2 3" key="1">
    <citation type="submission" date="2015-03" db="EMBL/GenBank/DDBJ databases">
        <title>Draft genome sequence of Luteibacter yeojuensis strain SU11.</title>
        <authorList>
            <person name="Sulaiman J."/>
            <person name="Priya K."/>
            <person name="Chan K.-G."/>
        </authorList>
    </citation>
    <scope>NUCLEOTIDE SEQUENCE [LARGE SCALE GENOMIC DNA]</scope>
    <source>
        <strain evidence="2 3">SU11</strain>
    </source>
</reference>
<evidence type="ECO:0000256" key="1">
    <source>
        <dbReference type="SAM" id="MobiDB-lite"/>
    </source>
</evidence>
<comment type="caution">
    <text evidence="2">The sequence shown here is derived from an EMBL/GenBank/DDBJ whole genome shotgun (WGS) entry which is preliminary data.</text>
</comment>
<name>A0A0F3KMS0_9GAMM</name>
<dbReference type="EMBL" id="JZRB01000025">
    <property type="protein sequence ID" value="KJV32471.1"/>
    <property type="molecule type" value="Genomic_DNA"/>
</dbReference>
<sequence length="158" mass="16542">MRHVTGYFRNQGEAASVVSRLLGRGVPREHVFTLNEDDFRGLPIRGGHADDKADHTTGELRRKLIAALASGRPEAIGNSVVTVVAGSGWSDLSLRAMMEEGGAESVIADGELNAGEAGDEALATPDGTARDVNRAIEASRRGAAGNTHLHHQGATPSP</sequence>
<dbReference type="PATRIC" id="fig|345309.4.peg.1751"/>